<dbReference type="SUPFAM" id="SSF81321">
    <property type="entry name" value="Family A G protein-coupled receptor-like"/>
    <property type="match status" value="1"/>
</dbReference>
<keyword evidence="2 5" id="KW-0812">Transmembrane</keyword>
<dbReference type="GO" id="GO:0016020">
    <property type="term" value="C:membrane"/>
    <property type="evidence" value="ECO:0007669"/>
    <property type="project" value="UniProtKB-SubCell"/>
</dbReference>
<dbReference type="InterPro" id="IPR053326">
    <property type="entry name" value="GPCR1-like"/>
</dbReference>
<feature type="transmembrane region" description="Helical" evidence="5">
    <location>
        <begin position="105"/>
        <end position="126"/>
    </location>
</feature>
<evidence type="ECO:0000256" key="1">
    <source>
        <dbReference type="ARBA" id="ARBA00004370"/>
    </source>
</evidence>
<feature type="transmembrane region" description="Helical" evidence="5">
    <location>
        <begin position="186"/>
        <end position="204"/>
    </location>
</feature>
<dbReference type="Proteomes" id="UP000887540">
    <property type="component" value="Unplaced"/>
</dbReference>
<keyword evidence="4 5" id="KW-0472">Membrane</keyword>
<dbReference type="PROSITE" id="PS50262">
    <property type="entry name" value="G_PROTEIN_RECEP_F1_2"/>
    <property type="match status" value="1"/>
</dbReference>
<keyword evidence="3 5" id="KW-1133">Transmembrane helix</keyword>
<comment type="subcellular location">
    <subcellularLocation>
        <location evidence="1">Membrane</location>
    </subcellularLocation>
</comment>
<feature type="transmembrane region" description="Helical" evidence="5">
    <location>
        <begin position="65"/>
        <end position="93"/>
    </location>
</feature>
<evidence type="ECO:0000256" key="4">
    <source>
        <dbReference type="ARBA" id="ARBA00023136"/>
    </source>
</evidence>
<proteinExistence type="predicted"/>
<dbReference type="CDD" id="cd14978">
    <property type="entry name" value="7tmA_FMRFamide_R-like"/>
    <property type="match status" value="1"/>
</dbReference>
<evidence type="ECO:0000256" key="2">
    <source>
        <dbReference type="ARBA" id="ARBA00022692"/>
    </source>
</evidence>
<dbReference type="PANTHER" id="PTHR47632">
    <property type="entry name" value="FMRFAMIDE PEPTIDE RECEPTOR FAMILY-RELATED"/>
    <property type="match status" value="1"/>
</dbReference>
<accession>A0A914E032</accession>
<dbReference type="PANTHER" id="PTHR47632:SF4">
    <property type="entry name" value="G-PROTEIN COUPLED RECEPTORS FAMILY 1 PROFILE DOMAIN-CONTAINING PROTEIN"/>
    <property type="match status" value="1"/>
</dbReference>
<dbReference type="Gene3D" id="1.20.1070.10">
    <property type="entry name" value="Rhodopsin 7-helix transmembrane proteins"/>
    <property type="match status" value="1"/>
</dbReference>
<feature type="transmembrane region" description="Helical" evidence="5">
    <location>
        <begin position="151"/>
        <end position="174"/>
    </location>
</feature>
<evidence type="ECO:0000256" key="3">
    <source>
        <dbReference type="ARBA" id="ARBA00022989"/>
    </source>
</evidence>
<dbReference type="InterPro" id="IPR000276">
    <property type="entry name" value="GPCR_Rhodpsn"/>
</dbReference>
<evidence type="ECO:0000313" key="8">
    <source>
        <dbReference type="WBParaSite" id="ACRNAN_scaffold488.g17172.t1"/>
    </source>
</evidence>
<dbReference type="WBParaSite" id="ACRNAN_scaffold488.g17172.t1">
    <property type="protein sequence ID" value="ACRNAN_scaffold488.g17172.t1"/>
    <property type="gene ID" value="ACRNAN_scaffold488.g17172"/>
</dbReference>
<evidence type="ECO:0000256" key="5">
    <source>
        <dbReference type="SAM" id="Phobius"/>
    </source>
</evidence>
<feature type="transmembrane region" description="Helical" evidence="5">
    <location>
        <begin position="241"/>
        <end position="265"/>
    </location>
</feature>
<dbReference type="AlphaFoldDB" id="A0A914E032"/>
<feature type="transmembrane region" description="Helical" evidence="5">
    <location>
        <begin position="326"/>
        <end position="348"/>
    </location>
</feature>
<name>A0A914E032_9BILA</name>
<protein>
    <submittedName>
        <fullName evidence="8">G-protein coupled receptors family 1 profile domain-containing protein</fullName>
    </submittedName>
</protein>
<dbReference type="InterPro" id="IPR017452">
    <property type="entry name" value="GPCR_Rhodpsn_7TM"/>
</dbReference>
<reference evidence="8" key="1">
    <citation type="submission" date="2022-11" db="UniProtKB">
        <authorList>
            <consortium name="WormBaseParasite"/>
        </authorList>
    </citation>
    <scope>IDENTIFICATION</scope>
</reference>
<organism evidence="7 8">
    <name type="scientific">Acrobeloides nanus</name>
    <dbReference type="NCBI Taxonomy" id="290746"/>
    <lineage>
        <taxon>Eukaryota</taxon>
        <taxon>Metazoa</taxon>
        <taxon>Ecdysozoa</taxon>
        <taxon>Nematoda</taxon>
        <taxon>Chromadorea</taxon>
        <taxon>Rhabditida</taxon>
        <taxon>Tylenchina</taxon>
        <taxon>Cephalobomorpha</taxon>
        <taxon>Cephaloboidea</taxon>
        <taxon>Cephalobidae</taxon>
        <taxon>Acrobeloides</taxon>
    </lineage>
</organism>
<dbReference type="GO" id="GO:0004930">
    <property type="term" value="F:G protein-coupled receptor activity"/>
    <property type="evidence" value="ECO:0007669"/>
    <property type="project" value="InterPro"/>
</dbReference>
<sequence>MDEVHNQTLLTEYISVWRTYPGIIPLFPDIMAEMEEEPLGFFDSNSTDCFCSDLHARDYSPLYAWFNYIVIILSLPSLSVFGVFTNIVNVFLYSRKRMRNSANTYLLFLGCSDFLVILTGLFIFWIDSARSYIKELARAPYTTVYTLPFGYMAQTCSIYFTVAAAVDCYVNVCWKSISSHYCTVKRARQIVASIVFLSIVYNSLRFPQFNLRKCLHEGSQEFVIEICPTTLFFTVNTIYNVYMYMVLMTLLPFLFLLILNAFIVVKQSFTPPRSTENSCPENLASYMEMERSLVILPNEATLSGIQFTNRCKSACESQDGSKDDTITMIMVVVLFLCCNTLALLVNIIETFFDPDPLLLNLLSDATYEVRTHSPIWKPLTSGWKHRHDSNPLEPCRDGYWNREFCEQVSSGTQLCESQMANSRRSPSFSYNPSCSEMVLDDIDERDSGWDDGESSNVFTPISRRPGPFATSWLAEVKIMENSLSSGRPHIYVKPITKYGSTNMSNMSITAL</sequence>
<dbReference type="Pfam" id="PF00001">
    <property type="entry name" value="7tm_1"/>
    <property type="match status" value="1"/>
</dbReference>
<keyword evidence="7" id="KW-1185">Reference proteome</keyword>
<evidence type="ECO:0000313" key="7">
    <source>
        <dbReference type="Proteomes" id="UP000887540"/>
    </source>
</evidence>
<evidence type="ECO:0000259" key="6">
    <source>
        <dbReference type="PROSITE" id="PS50262"/>
    </source>
</evidence>
<feature type="domain" description="G-protein coupled receptors family 1 profile" evidence="6">
    <location>
        <begin position="85"/>
        <end position="381"/>
    </location>
</feature>